<feature type="transmembrane region" description="Helical" evidence="1">
    <location>
        <begin position="161"/>
        <end position="181"/>
    </location>
</feature>
<dbReference type="PANTHER" id="PTHR22911">
    <property type="entry name" value="ACYL-MALONYL CONDENSING ENZYME-RELATED"/>
    <property type="match status" value="1"/>
</dbReference>
<feature type="transmembrane region" description="Helical" evidence="1">
    <location>
        <begin position="249"/>
        <end position="276"/>
    </location>
</feature>
<dbReference type="Pfam" id="PF00892">
    <property type="entry name" value="EamA"/>
    <property type="match status" value="2"/>
</dbReference>
<organism evidence="3 4">
    <name type="scientific">Labrys miyagiensis</name>
    <dbReference type="NCBI Taxonomy" id="346912"/>
    <lineage>
        <taxon>Bacteria</taxon>
        <taxon>Pseudomonadati</taxon>
        <taxon>Pseudomonadota</taxon>
        <taxon>Alphaproteobacteria</taxon>
        <taxon>Hyphomicrobiales</taxon>
        <taxon>Xanthobacteraceae</taxon>
        <taxon>Labrys</taxon>
    </lineage>
</organism>
<feature type="transmembrane region" description="Helical" evidence="1">
    <location>
        <begin position="282"/>
        <end position="299"/>
    </location>
</feature>
<dbReference type="SUPFAM" id="SSF103481">
    <property type="entry name" value="Multidrug resistance efflux transporter EmrE"/>
    <property type="match status" value="2"/>
</dbReference>
<dbReference type="PANTHER" id="PTHR22911:SF76">
    <property type="entry name" value="EAMA DOMAIN-CONTAINING PROTEIN"/>
    <property type="match status" value="1"/>
</dbReference>
<accession>A0ABQ6CCE4</accession>
<feature type="transmembrane region" description="Helical" evidence="1">
    <location>
        <begin position="105"/>
        <end position="127"/>
    </location>
</feature>
<comment type="caution">
    <text evidence="3">The sequence shown here is derived from an EMBL/GenBank/DDBJ whole genome shotgun (WGS) entry which is preliminary data.</text>
</comment>
<gene>
    <name evidence="3" type="ORF">GCM10007874_03630</name>
</gene>
<sequence>MSTAAQPASPARNAFWPAFAALLGGAMAMGISPIFVRLSDVGPFASAFYRVFLALPVLYAWMRLEERQAGTPDTGPAFSLPVIATALAFAADLFFWHLAIAKTTVANATFFATTAPVWVVIFGWLFFRRKASRGALVGLSLCLLGGLALVGQSFAFAPGHLIGDGFAEATAVFFGLYFLAVEKARLRHRAARLTFSMSVLTAAILALVALWATYSLGQRFLPSSALGWLTLFALAWVSHAGGQGLLSVALGSLPVVFSSLVIFLEAVAAAALGWLILGEAVSPLQTLGGLVIIAGIWIARPRTA</sequence>
<keyword evidence="1" id="KW-0812">Transmembrane</keyword>
<evidence type="ECO:0000259" key="2">
    <source>
        <dbReference type="Pfam" id="PF00892"/>
    </source>
</evidence>
<evidence type="ECO:0000256" key="1">
    <source>
        <dbReference type="SAM" id="Phobius"/>
    </source>
</evidence>
<proteinExistence type="predicted"/>
<protein>
    <submittedName>
        <fullName evidence="3">Membrane protein</fullName>
    </submittedName>
</protein>
<feature type="transmembrane region" description="Helical" evidence="1">
    <location>
        <begin position="14"/>
        <end position="35"/>
    </location>
</feature>
<dbReference type="InterPro" id="IPR037185">
    <property type="entry name" value="EmrE-like"/>
</dbReference>
<keyword evidence="4" id="KW-1185">Reference proteome</keyword>
<feature type="transmembrane region" description="Helical" evidence="1">
    <location>
        <begin position="47"/>
        <end position="64"/>
    </location>
</feature>
<name>A0ABQ6CCE4_9HYPH</name>
<dbReference type="RefSeq" id="WP_284310174.1">
    <property type="nucleotide sequence ID" value="NZ_BSPC01000005.1"/>
</dbReference>
<reference evidence="4" key="1">
    <citation type="journal article" date="2019" name="Int. J. Syst. Evol. Microbiol.">
        <title>The Global Catalogue of Microorganisms (GCM) 10K type strain sequencing project: providing services to taxonomists for standard genome sequencing and annotation.</title>
        <authorList>
            <consortium name="The Broad Institute Genomics Platform"/>
            <consortium name="The Broad Institute Genome Sequencing Center for Infectious Disease"/>
            <person name="Wu L."/>
            <person name="Ma J."/>
        </authorList>
    </citation>
    <scope>NUCLEOTIDE SEQUENCE [LARGE SCALE GENOMIC DNA]</scope>
    <source>
        <strain evidence="4">NBRC 101365</strain>
    </source>
</reference>
<feature type="domain" description="EamA" evidence="2">
    <location>
        <begin position="162"/>
        <end position="298"/>
    </location>
</feature>
<dbReference type="InterPro" id="IPR000620">
    <property type="entry name" value="EamA_dom"/>
</dbReference>
<feature type="transmembrane region" description="Helical" evidence="1">
    <location>
        <begin position="76"/>
        <end position="99"/>
    </location>
</feature>
<evidence type="ECO:0000313" key="3">
    <source>
        <dbReference type="EMBL" id="GLS17348.1"/>
    </source>
</evidence>
<feature type="transmembrane region" description="Helical" evidence="1">
    <location>
        <begin position="220"/>
        <end position="237"/>
    </location>
</feature>
<feature type="domain" description="EamA" evidence="2">
    <location>
        <begin position="20"/>
        <end position="147"/>
    </location>
</feature>
<feature type="transmembrane region" description="Helical" evidence="1">
    <location>
        <begin position="193"/>
        <end position="214"/>
    </location>
</feature>
<feature type="transmembrane region" description="Helical" evidence="1">
    <location>
        <begin position="134"/>
        <end position="155"/>
    </location>
</feature>
<keyword evidence="1" id="KW-1133">Transmembrane helix</keyword>
<dbReference type="Proteomes" id="UP001156882">
    <property type="component" value="Unassembled WGS sequence"/>
</dbReference>
<evidence type="ECO:0000313" key="4">
    <source>
        <dbReference type="Proteomes" id="UP001156882"/>
    </source>
</evidence>
<keyword evidence="1" id="KW-0472">Membrane</keyword>
<dbReference type="EMBL" id="BSPC01000005">
    <property type="protein sequence ID" value="GLS17348.1"/>
    <property type="molecule type" value="Genomic_DNA"/>
</dbReference>